<feature type="compositionally biased region" description="Polar residues" evidence="1">
    <location>
        <begin position="8"/>
        <end position="29"/>
    </location>
</feature>
<keyword evidence="3" id="KW-1185">Reference proteome</keyword>
<name>A0AAJ5C2S8_9BASI</name>
<organism evidence="2 3">
    <name type="scientific">Melanopsichium pennsylvanicum</name>
    <dbReference type="NCBI Taxonomy" id="63383"/>
    <lineage>
        <taxon>Eukaryota</taxon>
        <taxon>Fungi</taxon>
        <taxon>Dikarya</taxon>
        <taxon>Basidiomycota</taxon>
        <taxon>Ustilaginomycotina</taxon>
        <taxon>Ustilaginomycetes</taxon>
        <taxon>Ustilaginales</taxon>
        <taxon>Ustilaginaceae</taxon>
        <taxon>Melanopsichium</taxon>
    </lineage>
</organism>
<proteinExistence type="predicted"/>
<evidence type="ECO:0000313" key="2">
    <source>
        <dbReference type="EMBL" id="SNX81853.1"/>
    </source>
</evidence>
<protein>
    <submittedName>
        <fullName evidence="2">Uncharacterized protein</fullName>
    </submittedName>
</protein>
<feature type="region of interest" description="Disordered" evidence="1">
    <location>
        <begin position="1"/>
        <end position="29"/>
    </location>
</feature>
<comment type="caution">
    <text evidence="2">The sequence shown here is derived from an EMBL/GenBank/DDBJ whole genome shotgun (WGS) entry which is preliminary data.</text>
</comment>
<gene>
    <name evidence="2" type="ORF">MEPE_00558</name>
</gene>
<accession>A0AAJ5C2S8</accession>
<dbReference type="EMBL" id="OAPG01000001">
    <property type="protein sequence ID" value="SNX81853.1"/>
    <property type="molecule type" value="Genomic_DNA"/>
</dbReference>
<reference evidence="2" key="1">
    <citation type="submission" date="2023-10" db="EMBL/GenBank/DDBJ databases">
        <authorList>
            <person name="Guldener U."/>
        </authorList>
    </citation>
    <scope>NUCLEOTIDE SEQUENCE</scope>
    <source>
        <strain evidence="2">Mp4</strain>
    </source>
</reference>
<dbReference type="Proteomes" id="UP001294444">
    <property type="component" value="Unassembled WGS sequence"/>
</dbReference>
<evidence type="ECO:0000313" key="3">
    <source>
        <dbReference type="Proteomes" id="UP001294444"/>
    </source>
</evidence>
<dbReference type="AlphaFoldDB" id="A0AAJ5C2S8"/>
<sequence>MWKRGGQRSDSCTSGEADSQQENSEANTSTRVAIVRRMIKMRQYEPLVIWTQPQVSKNLLIAPAPSQRLLNKVHEPTSVLYSISDFCLLDRPNRAAVHCARHSRASLTLEPWKGLGGNVLSMNGLRSPRLGRAKTFS</sequence>
<evidence type="ECO:0000256" key="1">
    <source>
        <dbReference type="SAM" id="MobiDB-lite"/>
    </source>
</evidence>